<dbReference type="EMBL" id="VSSQ01023721">
    <property type="protein sequence ID" value="MPM70831.1"/>
    <property type="molecule type" value="Genomic_DNA"/>
</dbReference>
<gene>
    <name evidence="1" type="ORF">SDC9_117792</name>
</gene>
<comment type="caution">
    <text evidence="1">The sequence shown here is derived from an EMBL/GenBank/DDBJ whole genome shotgun (WGS) entry which is preliminary data.</text>
</comment>
<name>A0A645C1M8_9ZZZZ</name>
<organism evidence="1">
    <name type="scientific">bioreactor metagenome</name>
    <dbReference type="NCBI Taxonomy" id="1076179"/>
    <lineage>
        <taxon>unclassified sequences</taxon>
        <taxon>metagenomes</taxon>
        <taxon>ecological metagenomes</taxon>
    </lineage>
</organism>
<protein>
    <submittedName>
        <fullName evidence="1">Uncharacterized protein</fullName>
    </submittedName>
</protein>
<proteinExistence type="predicted"/>
<dbReference type="AlphaFoldDB" id="A0A645C1M8"/>
<accession>A0A645C1M8</accession>
<evidence type="ECO:0000313" key="1">
    <source>
        <dbReference type="EMBL" id="MPM70831.1"/>
    </source>
</evidence>
<sequence>MRRREGGQGFTTPHMFSSTDIVIMLKEELNDFLVSREQIAL</sequence>
<reference evidence="1" key="1">
    <citation type="submission" date="2019-08" db="EMBL/GenBank/DDBJ databases">
        <authorList>
            <person name="Kucharzyk K."/>
            <person name="Murdoch R.W."/>
            <person name="Higgins S."/>
            <person name="Loffler F."/>
        </authorList>
    </citation>
    <scope>NUCLEOTIDE SEQUENCE</scope>
</reference>